<gene>
    <name evidence="8" type="ORF">G9H71_04660</name>
</gene>
<proteinExistence type="inferred from homology"/>
<dbReference type="NCBIfam" id="TIGR02983">
    <property type="entry name" value="SigE-fam_strep"/>
    <property type="match status" value="1"/>
</dbReference>
<dbReference type="InterPro" id="IPR014284">
    <property type="entry name" value="RNA_pol_sigma-70_dom"/>
</dbReference>
<dbReference type="InterPro" id="IPR007627">
    <property type="entry name" value="RNA_pol_sigma70_r2"/>
</dbReference>
<keyword evidence="2" id="KW-0805">Transcription regulation</keyword>
<dbReference type="InterPro" id="IPR013324">
    <property type="entry name" value="RNA_pol_sigma_r3/r4-like"/>
</dbReference>
<reference evidence="8 9" key="1">
    <citation type="submission" date="2020-03" db="EMBL/GenBank/DDBJ databases">
        <title>Two novel Motilibacter sp.</title>
        <authorList>
            <person name="Liu S."/>
        </authorList>
    </citation>
    <scope>NUCLEOTIDE SEQUENCE [LARGE SCALE GENOMIC DNA]</scope>
    <source>
        <strain evidence="8 9">E257</strain>
    </source>
</reference>
<evidence type="ECO:0000259" key="7">
    <source>
        <dbReference type="Pfam" id="PF08281"/>
    </source>
</evidence>
<keyword evidence="5" id="KW-0804">Transcription</keyword>
<comment type="caution">
    <text evidence="8">The sequence shown here is derived from an EMBL/GenBank/DDBJ whole genome shotgun (WGS) entry which is preliminary data.</text>
</comment>
<accession>A0ABX0GQE6</accession>
<keyword evidence="3" id="KW-0731">Sigma factor</keyword>
<dbReference type="SUPFAM" id="SSF88659">
    <property type="entry name" value="Sigma3 and sigma4 domains of RNA polymerase sigma factors"/>
    <property type="match status" value="1"/>
</dbReference>
<comment type="similarity">
    <text evidence="1">Belongs to the sigma-70 factor family. ECF subfamily.</text>
</comment>
<feature type="domain" description="RNA polymerase sigma-70 region 2" evidence="6">
    <location>
        <begin position="11"/>
        <end position="81"/>
    </location>
</feature>
<sequence length="172" mass="18713">MKEPEGFRGFVESRYAALVRFGTLLCGDPGRGEDAVQDALLKTLRAWDRLDVHGEGETGAEAYTRTVMTHAAWRSARRRWWGERPTAELPEHAGADEYAAADTADAVRRALAALPAQQRVVLVLRYWGGLSEAEIAEQLSCSLGTVKSRASRAIAALRAGGLLDETFEGGAR</sequence>
<dbReference type="InterPro" id="IPR036388">
    <property type="entry name" value="WH-like_DNA-bd_sf"/>
</dbReference>
<evidence type="ECO:0000256" key="5">
    <source>
        <dbReference type="ARBA" id="ARBA00023163"/>
    </source>
</evidence>
<dbReference type="Gene3D" id="1.10.1740.10">
    <property type="match status" value="1"/>
</dbReference>
<evidence type="ECO:0000256" key="4">
    <source>
        <dbReference type="ARBA" id="ARBA00023125"/>
    </source>
</evidence>
<dbReference type="Proteomes" id="UP000800981">
    <property type="component" value="Unassembled WGS sequence"/>
</dbReference>
<feature type="domain" description="RNA polymerase sigma factor 70 region 4 type 2" evidence="7">
    <location>
        <begin position="105"/>
        <end position="157"/>
    </location>
</feature>
<dbReference type="InterPro" id="IPR013325">
    <property type="entry name" value="RNA_pol_sigma_r2"/>
</dbReference>
<organism evidence="8 9">
    <name type="scientific">Motilibacter deserti</name>
    <dbReference type="NCBI Taxonomy" id="2714956"/>
    <lineage>
        <taxon>Bacteria</taxon>
        <taxon>Bacillati</taxon>
        <taxon>Actinomycetota</taxon>
        <taxon>Actinomycetes</taxon>
        <taxon>Motilibacterales</taxon>
        <taxon>Motilibacteraceae</taxon>
        <taxon>Motilibacter</taxon>
    </lineage>
</organism>
<keyword evidence="4" id="KW-0238">DNA-binding</keyword>
<dbReference type="Gene3D" id="1.10.10.10">
    <property type="entry name" value="Winged helix-like DNA-binding domain superfamily/Winged helix DNA-binding domain"/>
    <property type="match status" value="1"/>
</dbReference>
<protein>
    <submittedName>
        <fullName evidence="8">SigE family RNA polymerase sigma factor</fullName>
    </submittedName>
</protein>
<dbReference type="EMBL" id="JAANNP010000001">
    <property type="protein sequence ID" value="NHC13069.1"/>
    <property type="molecule type" value="Genomic_DNA"/>
</dbReference>
<evidence type="ECO:0000259" key="6">
    <source>
        <dbReference type="Pfam" id="PF04542"/>
    </source>
</evidence>
<dbReference type="InterPro" id="IPR013249">
    <property type="entry name" value="RNA_pol_sigma70_r4_t2"/>
</dbReference>
<evidence type="ECO:0000313" key="8">
    <source>
        <dbReference type="EMBL" id="NHC13069.1"/>
    </source>
</evidence>
<dbReference type="NCBIfam" id="TIGR02937">
    <property type="entry name" value="sigma70-ECF"/>
    <property type="match status" value="1"/>
</dbReference>
<dbReference type="CDD" id="cd06171">
    <property type="entry name" value="Sigma70_r4"/>
    <property type="match status" value="1"/>
</dbReference>
<dbReference type="SUPFAM" id="SSF88946">
    <property type="entry name" value="Sigma2 domain of RNA polymerase sigma factors"/>
    <property type="match status" value="1"/>
</dbReference>
<evidence type="ECO:0000256" key="2">
    <source>
        <dbReference type="ARBA" id="ARBA00023015"/>
    </source>
</evidence>
<dbReference type="InterPro" id="IPR014325">
    <property type="entry name" value="RNA_pol_sigma-E_actinobac"/>
</dbReference>
<dbReference type="PANTHER" id="PTHR43133:SF50">
    <property type="entry name" value="ECF RNA POLYMERASE SIGMA FACTOR SIGM"/>
    <property type="match status" value="1"/>
</dbReference>
<evidence type="ECO:0000256" key="1">
    <source>
        <dbReference type="ARBA" id="ARBA00010641"/>
    </source>
</evidence>
<dbReference type="RefSeq" id="WP_166278491.1">
    <property type="nucleotide sequence ID" value="NZ_JAANNP010000001.1"/>
</dbReference>
<evidence type="ECO:0000256" key="3">
    <source>
        <dbReference type="ARBA" id="ARBA00023082"/>
    </source>
</evidence>
<evidence type="ECO:0000313" key="9">
    <source>
        <dbReference type="Proteomes" id="UP000800981"/>
    </source>
</evidence>
<keyword evidence="9" id="KW-1185">Reference proteome</keyword>
<dbReference type="PANTHER" id="PTHR43133">
    <property type="entry name" value="RNA POLYMERASE ECF-TYPE SIGMA FACTO"/>
    <property type="match status" value="1"/>
</dbReference>
<dbReference type="InterPro" id="IPR039425">
    <property type="entry name" value="RNA_pol_sigma-70-like"/>
</dbReference>
<name>A0ABX0GQE6_9ACTN</name>
<dbReference type="Pfam" id="PF04542">
    <property type="entry name" value="Sigma70_r2"/>
    <property type="match status" value="1"/>
</dbReference>
<dbReference type="Pfam" id="PF08281">
    <property type="entry name" value="Sigma70_r4_2"/>
    <property type="match status" value="1"/>
</dbReference>